<feature type="compositionally biased region" description="Basic and acidic residues" evidence="1">
    <location>
        <begin position="140"/>
        <end position="154"/>
    </location>
</feature>
<feature type="compositionally biased region" description="Basic and acidic residues" evidence="1">
    <location>
        <begin position="442"/>
        <end position="464"/>
    </location>
</feature>
<dbReference type="InterPro" id="IPR058191">
    <property type="entry name" value="CSPP1_C"/>
</dbReference>
<feature type="compositionally biased region" description="Basic and acidic residues" evidence="1">
    <location>
        <begin position="250"/>
        <end position="265"/>
    </location>
</feature>
<evidence type="ECO:0000256" key="1">
    <source>
        <dbReference type="SAM" id="MobiDB-lite"/>
    </source>
</evidence>
<protein>
    <recommendedName>
        <fullName evidence="2">Centrosome and spindle pole-associated protein 1 C-terminal domain-containing protein</fullName>
    </recommendedName>
</protein>
<dbReference type="Proteomes" id="UP001046870">
    <property type="component" value="Chromosome 2"/>
</dbReference>
<feature type="compositionally biased region" description="Basic and acidic residues" evidence="1">
    <location>
        <begin position="395"/>
        <end position="409"/>
    </location>
</feature>
<feature type="compositionally biased region" description="Basic and acidic residues" evidence="1">
    <location>
        <begin position="1165"/>
        <end position="1179"/>
    </location>
</feature>
<feature type="compositionally biased region" description="Polar residues" evidence="1">
    <location>
        <begin position="574"/>
        <end position="595"/>
    </location>
</feature>
<evidence type="ECO:0000259" key="2">
    <source>
        <dbReference type="Pfam" id="PF24578"/>
    </source>
</evidence>
<dbReference type="GO" id="GO:0005813">
    <property type="term" value="C:centrosome"/>
    <property type="evidence" value="ECO:0007669"/>
    <property type="project" value="InterPro"/>
</dbReference>
<feature type="region of interest" description="Disordered" evidence="1">
    <location>
        <begin position="571"/>
        <end position="641"/>
    </location>
</feature>
<feature type="region of interest" description="Disordered" evidence="1">
    <location>
        <begin position="1216"/>
        <end position="1255"/>
    </location>
</feature>
<dbReference type="GO" id="GO:0032467">
    <property type="term" value="P:positive regulation of cytokinesis"/>
    <property type="evidence" value="ECO:0007669"/>
    <property type="project" value="InterPro"/>
</dbReference>
<feature type="compositionally biased region" description="Basic and acidic residues" evidence="1">
    <location>
        <begin position="165"/>
        <end position="176"/>
    </location>
</feature>
<reference evidence="3" key="1">
    <citation type="submission" date="2021-01" db="EMBL/GenBank/DDBJ databases">
        <authorList>
            <person name="Zahm M."/>
            <person name="Roques C."/>
            <person name="Cabau C."/>
            <person name="Klopp C."/>
            <person name="Donnadieu C."/>
            <person name="Jouanno E."/>
            <person name="Lampietro C."/>
            <person name="Louis A."/>
            <person name="Herpin A."/>
            <person name="Echchiki A."/>
            <person name="Berthelot C."/>
            <person name="Parey E."/>
            <person name="Roest-Crollius H."/>
            <person name="Braasch I."/>
            <person name="Postlethwait J."/>
            <person name="Bobe J."/>
            <person name="Montfort J."/>
            <person name="Bouchez O."/>
            <person name="Begum T."/>
            <person name="Mejri S."/>
            <person name="Adams A."/>
            <person name="Chen W.-J."/>
            <person name="Guiguen Y."/>
        </authorList>
    </citation>
    <scope>NUCLEOTIDE SEQUENCE</scope>
    <source>
        <strain evidence="3">YG-15Mar2019-1</strain>
        <tissue evidence="3">Brain</tissue>
    </source>
</reference>
<dbReference type="GO" id="GO:0005874">
    <property type="term" value="C:microtubule"/>
    <property type="evidence" value="ECO:0007669"/>
    <property type="project" value="InterPro"/>
</dbReference>
<name>A0A9D3TGK9_MEGAT</name>
<feature type="compositionally biased region" description="Basic and acidic residues" evidence="1">
    <location>
        <begin position="304"/>
        <end position="318"/>
    </location>
</feature>
<dbReference type="EMBL" id="JAFDVH010000002">
    <property type="protein sequence ID" value="KAG7488601.1"/>
    <property type="molecule type" value="Genomic_DNA"/>
</dbReference>
<feature type="region of interest" description="Disordered" evidence="1">
    <location>
        <begin position="370"/>
        <end position="466"/>
    </location>
</feature>
<feature type="region of interest" description="Disordered" evidence="1">
    <location>
        <begin position="692"/>
        <end position="721"/>
    </location>
</feature>
<feature type="region of interest" description="Disordered" evidence="1">
    <location>
        <begin position="943"/>
        <end position="966"/>
    </location>
</feature>
<feature type="compositionally biased region" description="Basic and acidic residues" evidence="1">
    <location>
        <begin position="226"/>
        <end position="242"/>
    </location>
</feature>
<gene>
    <name evidence="3" type="ORF">MATL_G00035530</name>
</gene>
<feature type="compositionally biased region" description="Acidic residues" evidence="1">
    <location>
        <begin position="214"/>
        <end position="225"/>
    </location>
</feature>
<feature type="domain" description="Centrosome and spindle pole-associated protein 1 C-terminal" evidence="2">
    <location>
        <begin position="993"/>
        <end position="1047"/>
    </location>
</feature>
<dbReference type="PANTHER" id="PTHR21616:SF2">
    <property type="entry name" value="CENTROSOME AND SPINDLE POLE-ASSOCIATED PROTEIN 1"/>
    <property type="match status" value="1"/>
</dbReference>
<feature type="region of interest" description="Disordered" evidence="1">
    <location>
        <begin position="136"/>
        <end position="335"/>
    </location>
</feature>
<dbReference type="Pfam" id="PF24578">
    <property type="entry name" value="CSPP1_C"/>
    <property type="match status" value="1"/>
</dbReference>
<feature type="compositionally biased region" description="Polar residues" evidence="1">
    <location>
        <begin position="1151"/>
        <end position="1163"/>
    </location>
</feature>
<dbReference type="OrthoDB" id="10044099at2759"/>
<feature type="compositionally biased region" description="Basic and acidic residues" evidence="1">
    <location>
        <begin position="280"/>
        <end position="294"/>
    </location>
</feature>
<sequence>MAKEKVDSDPPYLEIRTKIDNGLDTGKENILPSKWLSAQKEENCGLSLPLGEEYDRKRQKLQQELRLDYRRYMAQKKDVNVGELGLHAQGLSLPIGKRRSAQERLRSERNKEYNQFLRGQGRQGKVVQDATTVLQQAPYRDAERPAASKARAEFRNAQAGSRAPAARERLPSRRDAATLTEAGTPARARRGRRRWEEGPDPRGRRPLVSRLDFDSEQEYSEEELDFVDRRRPRLSRERGHADRPRRRPYHWPEGDMPRLRDRGVIEPDDYPETGHYVQRPRNDNRTQWERRKVDPPVVDEEDYREGKKRTLSEPKPKVEATGPVPPRDRSASVRNKDQAEFATGLMIGAGDEDKAVQMRKERYRQELLEQMAEQQRNKKKEKELELRVAATGAIDPEKQRDREEPDRIKQFGAVTRDYDGKRRDVPYRPGLGLGALGADSGGRGREERPPADRAEDRPPPDRPRVAFQTPMLDYSSALGALVGTGAGAGLAGGGAAPLNEDFHRGLSSTLGEIVAPRITAVPPPPPPTLTDVYRTPYDGAYYYYGARNPLEPNLAYYVPVAGAVQPADFLKQRPGTSQHGGTALQPQATGQTGTAPSGIGVGAFPTERPKPSKESMLSYQEALKQQLQEREERKRREKEEKERYEAKLEAEMRAYNPWGKGGGGAPLRDSKGNLITDLNQMHKVNEEAYLNPDSRGKRAAGSVSRNVPSPRGEDGAPSAHKISGFSYAQTSAFARGSGFTDLPTPQQLHEQDKYRDYLRQQIEEKRQKEAEERERLRLEEEREEKRLAEQRARMQKEYEEEQERKRCKEREQNAQNEEQIRLLKERRKEEERKKREEEEKENAALRQQTERERQAQLQEIPREPSPPIPAVQKRLASRHISRPPSVDSHRSTTTLSEQSILAPPSPPVPARRNQLRAAEEQPGVIGELSALRRQLRSEQRRLDRQLLQTEREEPDTPPTVRRRERPQVDVFDMARLRMQAPVRRNSKTTEPVNLQNIRDFNELKYRDSESREEVRQVYPDPPVDDYSLELQQQALLREQQRRINRMKRREARDYFDLSPQTHHTRNLRGNFADNPQRGSLLESESAFIDSSGDTFPVPPESNLRSNRRAGLASARERRRGQRTDYDNETRTPEPARQPEPAGQREPAGQPDAQSLHSLASFNMEQFRDRNERRMKRLEEMSSQGWTAGEASSDDGDSLLQPAPERRCSVETYATEPWMRPGTSETLKRFMAGRTRRERPSSADSAAWEGPSTYHG</sequence>
<feature type="compositionally biased region" description="Basic and acidic residues" evidence="1">
    <location>
        <begin position="749"/>
        <end position="854"/>
    </location>
</feature>
<feature type="region of interest" description="Disordered" evidence="1">
    <location>
        <begin position="1050"/>
        <end position="1203"/>
    </location>
</feature>
<dbReference type="AlphaFoldDB" id="A0A9D3TGK9"/>
<feature type="compositionally biased region" description="Basic and acidic residues" evidence="1">
    <location>
        <begin position="1121"/>
        <end position="1133"/>
    </location>
</feature>
<feature type="compositionally biased region" description="Basic and acidic residues" evidence="1">
    <location>
        <begin position="326"/>
        <end position="335"/>
    </location>
</feature>
<organism evidence="3 4">
    <name type="scientific">Megalops atlanticus</name>
    <name type="common">Tarpon</name>
    <name type="synonym">Clupea gigantea</name>
    <dbReference type="NCBI Taxonomy" id="7932"/>
    <lineage>
        <taxon>Eukaryota</taxon>
        <taxon>Metazoa</taxon>
        <taxon>Chordata</taxon>
        <taxon>Craniata</taxon>
        <taxon>Vertebrata</taxon>
        <taxon>Euteleostomi</taxon>
        <taxon>Actinopterygii</taxon>
        <taxon>Neopterygii</taxon>
        <taxon>Teleostei</taxon>
        <taxon>Elopiformes</taxon>
        <taxon>Megalopidae</taxon>
        <taxon>Megalops</taxon>
    </lineage>
</organism>
<keyword evidence="4" id="KW-1185">Reference proteome</keyword>
<evidence type="ECO:0000313" key="4">
    <source>
        <dbReference type="Proteomes" id="UP001046870"/>
    </source>
</evidence>
<proteinExistence type="predicted"/>
<accession>A0A9D3TGK9</accession>
<evidence type="ECO:0000313" key="3">
    <source>
        <dbReference type="EMBL" id="KAG7488601.1"/>
    </source>
</evidence>
<dbReference type="InterPro" id="IPR026708">
    <property type="entry name" value="CSPP1"/>
</dbReference>
<dbReference type="PANTHER" id="PTHR21616">
    <property type="entry name" value="CENTROSOME SPINDLE POLE ASSOCIATED PROTEIN"/>
    <property type="match status" value="1"/>
</dbReference>
<feature type="compositionally biased region" description="Basic and acidic residues" evidence="1">
    <location>
        <begin position="194"/>
        <end position="203"/>
    </location>
</feature>
<feature type="compositionally biased region" description="Basic and acidic residues" evidence="1">
    <location>
        <begin position="416"/>
        <end position="426"/>
    </location>
</feature>
<feature type="compositionally biased region" description="Gly residues" evidence="1">
    <location>
        <begin position="431"/>
        <end position="441"/>
    </location>
</feature>
<feature type="region of interest" description="Disordered" evidence="1">
    <location>
        <begin position="736"/>
        <end position="921"/>
    </location>
</feature>
<dbReference type="GO" id="GO:0000922">
    <property type="term" value="C:spindle pole"/>
    <property type="evidence" value="ECO:0007669"/>
    <property type="project" value="InterPro"/>
</dbReference>
<feature type="compositionally biased region" description="Basic and acidic residues" evidence="1">
    <location>
        <begin position="627"/>
        <end position="641"/>
    </location>
</feature>
<comment type="caution">
    <text evidence="3">The sequence shown here is derived from an EMBL/GenBank/DDBJ whole genome shotgun (WGS) entry which is preliminary data.</text>
</comment>